<dbReference type="Gene3D" id="1.20.1250.20">
    <property type="entry name" value="MFS general substrate transporter like domains"/>
    <property type="match status" value="2"/>
</dbReference>
<dbReference type="PANTHER" id="PTHR43528:SF1">
    <property type="entry name" value="ALPHA-KETOGLUTARATE PERMEASE"/>
    <property type="match status" value="1"/>
</dbReference>
<dbReference type="PROSITE" id="PS50850">
    <property type="entry name" value="MFS"/>
    <property type="match status" value="1"/>
</dbReference>
<comment type="subcellular location">
    <subcellularLocation>
        <location evidence="1">Cell membrane</location>
        <topology evidence="1">Multi-pass membrane protein</topology>
    </subcellularLocation>
</comment>
<dbReference type="AlphaFoldDB" id="A0A939BZJ5"/>
<evidence type="ECO:0000313" key="14">
    <source>
        <dbReference type="Proteomes" id="UP000663792"/>
    </source>
</evidence>
<dbReference type="GO" id="GO:0005886">
    <property type="term" value="C:plasma membrane"/>
    <property type="evidence" value="ECO:0007669"/>
    <property type="project" value="UniProtKB-SubCell"/>
</dbReference>
<feature type="transmembrane region" description="Helical" evidence="11">
    <location>
        <begin position="166"/>
        <end position="188"/>
    </location>
</feature>
<dbReference type="RefSeq" id="WP_205260702.1">
    <property type="nucleotide sequence ID" value="NZ_JAERWK010000012.1"/>
</dbReference>
<dbReference type="Proteomes" id="UP000663792">
    <property type="component" value="Unassembled WGS sequence"/>
</dbReference>
<keyword evidence="4" id="KW-1003">Cell membrane</keyword>
<accession>A0A939BZJ5</accession>
<feature type="transmembrane region" description="Helical" evidence="11">
    <location>
        <begin position="58"/>
        <end position="82"/>
    </location>
</feature>
<keyword evidence="5 11" id="KW-0812">Transmembrane</keyword>
<feature type="transmembrane region" description="Helical" evidence="11">
    <location>
        <begin position="194"/>
        <end position="213"/>
    </location>
</feature>
<sequence>MTSTAQSTAPSHPTTPRERTRAAVLGTLGNVMEWYDFTVYGFLAAYIAANFFPGDDPLAKLLAAFGIYAVGFVARPLGALVLGPLIDRRGRKSVMLLSMLLMAAGSLLIGIAPTYATSGAFGAVVITVGRLMQGFSAGGEFGSSAVFLVEWANPRRRGLYGSFHQVATYGGLVLGAVLVAALTAAVGTDSMREWVWRVPFLIGAVLAVIVLVLRRRVAEPPAFVAAAADPDPVVEPAAASSQAAAVTAPTARARREVGALAGFMLTLGVVALWGVTSMVTINYMPTYTTNFAGLTPQSALWATVIGGAVAVALIPVAGHLSDRYGRRPFVIGAAVAFLVLPWPLFTMITSVGQFWAVLVAQICFSIPTAAMAGVGSSTISELFPTHRRGTLVSIGSAIAVTLFGGFGAYICTWLIRTTGNVVAPAFYVMAVAVITLVAGSLLPNTADRELRR</sequence>
<proteinExistence type="inferred from homology"/>
<evidence type="ECO:0000256" key="6">
    <source>
        <dbReference type="ARBA" id="ARBA00022847"/>
    </source>
</evidence>
<evidence type="ECO:0000256" key="5">
    <source>
        <dbReference type="ARBA" id="ARBA00022692"/>
    </source>
</evidence>
<feature type="transmembrane region" description="Helical" evidence="11">
    <location>
        <begin position="135"/>
        <end position="154"/>
    </location>
</feature>
<keyword evidence="8 11" id="KW-0472">Membrane</keyword>
<dbReference type="EMBL" id="JAERWK010000012">
    <property type="protein sequence ID" value="MBM9467771.1"/>
    <property type="molecule type" value="Genomic_DNA"/>
</dbReference>
<dbReference type="PANTHER" id="PTHR43528">
    <property type="entry name" value="ALPHA-KETOGLUTARATE PERMEASE"/>
    <property type="match status" value="1"/>
</dbReference>
<feature type="transmembrane region" description="Helical" evidence="11">
    <location>
        <begin position="329"/>
        <end position="348"/>
    </location>
</feature>
<evidence type="ECO:0000256" key="9">
    <source>
        <dbReference type="ARBA" id="ARBA00037295"/>
    </source>
</evidence>
<evidence type="ECO:0000256" key="7">
    <source>
        <dbReference type="ARBA" id="ARBA00022989"/>
    </source>
</evidence>
<feature type="transmembrane region" description="Helical" evidence="11">
    <location>
        <begin position="257"/>
        <end position="279"/>
    </location>
</feature>
<evidence type="ECO:0000313" key="13">
    <source>
        <dbReference type="EMBL" id="MBM9467771.1"/>
    </source>
</evidence>
<comment type="function">
    <text evidence="9">May be a proton symporter involved in the uptake of osmolytes such as proline and glycine betaine.</text>
</comment>
<dbReference type="SUPFAM" id="SSF103473">
    <property type="entry name" value="MFS general substrate transporter"/>
    <property type="match status" value="1"/>
</dbReference>
<evidence type="ECO:0000256" key="2">
    <source>
        <dbReference type="ARBA" id="ARBA00008240"/>
    </source>
</evidence>
<keyword evidence="7 11" id="KW-1133">Transmembrane helix</keyword>
<dbReference type="GO" id="GO:0015293">
    <property type="term" value="F:symporter activity"/>
    <property type="evidence" value="ECO:0007669"/>
    <property type="project" value="UniProtKB-KW"/>
</dbReference>
<dbReference type="InterPro" id="IPR005828">
    <property type="entry name" value="MFS_sugar_transport-like"/>
</dbReference>
<feature type="transmembrane region" description="Helical" evidence="11">
    <location>
        <begin position="299"/>
        <end position="317"/>
    </location>
</feature>
<evidence type="ECO:0000256" key="10">
    <source>
        <dbReference type="ARBA" id="ARBA00039918"/>
    </source>
</evidence>
<feature type="transmembrane region" description="Helical" evidence="11">
    <location>
        <begin position="391"/>
        <end position="415"/>
    </location>
</feature>
<evidence type="ECO:0000256" key="3">
    <source>
        <dbReference type="ARBA" id="ARBA00022448"/>
    </source>
</evidence>
<feature type="transmembrane region" description="Helical" evidence="11">
    <location>
        <begin position="94"/>
        <end position="115"/>
    </location>
</feature>
<evidence type="ECO:0000256" key="1">
    <source>
        <dbReference type="ARBA" id="ARBA00004651"/>
    </source>
</evidence>
<dbReference type="PROSITE" id="PS00217">
    <property type="entry name" value="SUGAR_TRANSPORT_2"/>
    <property type="match status" value="1"/>
</dbReference>
<evidence type="ECO:0000256" key="4">
    <source>
        <dbReference type="ARBA" id="ARBA00022475"/>
    </source>
</evidence>
<protein>
    <recommendedName>
        <fullName evidence="10">Putative proline/betaine transporter</fullName>
    </recommendedName>
</protein>
<dbReference type="InterPro" id="IPR036259">
    <property type="entry name" value="MFS_trans_sf"/>
</dbReference>
<feature type="domain" description="Major facilitator superfamily (MFS) profile" evidence="12">
    <location>
        <begin position="22"/>
        <end position="448"/>
    </location>
</feature>
<feature type="transmembrane region" description="Helical" evidence="11">
    <location>
        <begin position="34"/>
        <end position="52"/>
    </location>
</feature>
<name>A0A939BZJ5_9ACTN</name>
<dbReference type="InterPro" id="IPR051084">
    <property type="entry name" value="H+-coupled_symporters"/>
</dbReference>
<evidence type="ECO:0000259" key="12">
    <source>
        <dbReference type="PROSITE" id="PS50850"/>
    </source>
</evidence>
<dbReference type="Pfam" id="PF00083">
    <property type="entry name" value="Sugar_tr"/>
    <property type="match status" value="1"/>
</dbReference>
<organism evidence="13 14">
    <name type="scientific">Nakamurella leprariae</name>
    <dbReference type="NCBI Taxonomy" id="2803911"/>
    <lineage>
        <taxon>Bacteria</taxon>
        <taxon>Bacillati</taxon>
        <taxon>Actinomycetota</taxon>
        <taxon>Actinomycetes</taxon>
        <taxon>Nakamurellales</taxon>
        <taxon>Nakamurellaceae</taxon>
        <taxon>Nakamurella</taxon>
    </lineage>
</organism>
<evidence type="ECO:0000256" key="8">
    <source>
        <dbReference type="ARBA" id="ARBA00023136"/>
    </source>
</evidence>
<reference evidence="13" key="1">
    <citation type="submission" date="2021-01" db="EMBL/GenBank/DDBJ databases">
        <title>YIM 132084 draft genome.</title>
        <authorList>
            <person name="An D."/>
        </authorList>
    </citation>
    <scope>NUCLEOTIDE SEQUENCE</scope>
    <source>
        <strain evidence="13">YIM 132084</strain>
    </source>
</reference>
<keyword evidence="3" id="KW-0813">Transport</keyword>
<feature type="transmembrane region" description="Helical" evidence="11">
    <location>
        <begin position="354"/>
        <end position="379"/>
    </location>
</feature>
<keyword evidence="6" id="KW-0769">Symport</keyword>
<dbReference type="InterPro" id="IPR005829">
    <property type="entry name" value="Sugar_transporter_CS"/>
</dbReference>
<comment type="similarity">
    <text evidence="2">Belongs to the major facilitator superfamily. Metabolite:H+ Symporter (MHS) family (TC 2.A.1.6) family.</text>
</comment>
<gene>
    <name evidence="13" type="ORF">JL106_10810</name>
</gene>
<keyword evidence="14" id="KW-1185">Reference proteome</keyword>
<feature type="transmembrane region" description="Helical" evidence="11">
    <location>
        <begin position="421"/>
        <end position="442"/>
    </location>
</feature>
<evidence type="ECO:0000256" key="11">
    <source>
        <dbReference type="SAM" id="Phobius"/>
    </source>
</evidence>
<dbReference type="FunFam" id="1.20.1250.20:FF:000001">
    <property type="entry name" value="Dicarboxylate MFS transporter"/>
    <property type="match status" value="1"/>
</dbReference>
<dbReference type="InterPro" id="IPR020846">
    <property type="entry name" value="MFS_dom"/>
</dbReference>
<comment type="caution">
    <text evidence="13">The sequence shown here is derived from an EMBL/GenBank/DDBJ whole genome shotgun (WGS) entry which is preliminary data.</text>
</comment>